<feature type="domain" description="DUF2147" evidence="2">
    <location>
        <begin position="29"/>
        <end position="146"/>
    </location>
</feature>
<evidence type="ECO:0000256" key="1">
    <source>
        <dbReference type="SAM" id="SignalP"/>
    </source>
</evidence>
<organism evidence="3 4">
    <name type="scientific">Sphingobacterium puteale</name>
    <dbReference type="NCBI Taxonomy" id="2420510"/>
    <lineage>
        <taxon>Bacteria</taxon>
        <taxon>Pseudomonadati</taxon>
        <taxon>Bacteroidota</taxon>
        <taxon>Sphingobacteriia</taxon>
        <taxon>Sphingobacteriales</taxon>
        <taxon>Sphingobacteriaceae</taxon>
        <taxon>Sphingobacterium</taxon>
    </lineage>
</organism>
<dbReference type="OrthoDB" id="9814399at2"/>
<reference evidence="3 4" key="1">
    <citation type="submission" date="2018-10" db="EMBL/GenBank/DDBJ databases">
        <title>Sphingobacterium sp. M05W1-28.</title>
        <authorList>
            <person name="Cai H."/>
        </authorList>
    </citation>
    <scope>NUCLEOTIDE SEQUENCE [LARGE SCALE GENOMIC DNA]</scope>
    <source>
        <strain evidence="3 4">M05W1-28</strain>
    </source>
</reference>
<evidence type="ECO:0000259" key="2">
    <source>
        <dbReference type="Pfam" id="PF09917"/>
    </source>
</evidence>
<dbReference type="PANTHER" id="PTHR36919">
    <property type="entry name" value="BLR1215 PROTEIN"/>
    <property type="match status" value="1"/>
</dbReference>
<name>A0A420W0I5_9SPHI</name>
<dbReference type="EMBL" id="RBWS01000006">
    <property type="protein sequence ID" value="RKO72083.1"/>
    <property type="molecule type" value="Genomic_DNA"/>
</dbReference>
<evidence type="ECO:0000313" key="3">
    <source>
        <dbReference type="EMBL" id="RKO72083.1"/>
    </source>
</evidence>
<accession>A0A420W0I5</accession>
<protein>
    <submittedName>
        <fullName evidence="3">DUF2147 domain-containing protein</fullName>
    </submittedName>
</protein>
<feature type="signal peptide" evidence="1">
    <location>
        <begin position="1"/>
        <end position="21"/>
    </location>
</feature>
<comment type="caution">
    <text evidence="3">The sequence shown here is derived from an EMBL/GenBank/DDBJ whole genome shotgun (WGS) entry which is preliminary data.</text>
</comment>
<proteinExistence type="predicted"/>
<dbReference type="AlphaFoldDB" id="A0A420W0I5"/>
<dbReference type="Pfam" id="PF09917">
    <property type="entry name" value="DUF2147"/>
    <property type="match status" value="1"/>
</dbReference>
<dbReference type="PANTHER" id="PTHR36919:SF2">
    <property type="entry name" value="BLL6627 PROTEIN"/>
    <property type="match status" value="1"/>
</dbReference>
<keyword evidence="1" id="KW-0732">Signal</keyword>
<evidence type="ECO:0000313" key="4">
    <source>
        <dbReference type="Proteomes" id="UP000282423"/>
    </source>
</evidence>
<dbReference type="Gene3D" id="2.40.128.520">
    <property type="match status" value="1"/>
</dbReference>
<feature type="chain" id="PRO_5019522521" evidence="1">
    <location>
        <begin position="22"/>
        <end position="148"/>
    </location>
</feature>
<dbReference type="RefSeq" id="WP_121123106.1">
    <property type="nucleotide sequence ID" value="NZ_RBWS01000006.1"/>
</dbReference>
<gene>
    <name evidence="3" type="ORF">D7322_08280</name>
</gene>
<sequence length="148" mass="16967">MRKLLFIVTILLVSVATFAQALPADKIIGVWESVDSDPKLKFEFYKSDDKYFGKLLYASNMFEGDGKTPKKDFKNPDKNLRSRSRYGITNITNLSYENGEYTGGNLYNPSEGRNYSVKAILKNEKEMDFRGYVGFSLFGKTMKLKRVQ</sequence>
<dbReference type="Proteomes" id="UP000282423">
    <property type="component" value="Unassembled WGS sequence"/>
</dbReference>
<dbReference type="InterPro" id="IPR019223">
    <property type="entry name" value="DUF2147"/>
</dbReference>
<keyword evidence="4" id="KW-1185">Reference proteome</keyword>